<dbReference type="STRING" id="1076256.A0A2H3BNQ9"/>
<dbReference type="PANTHER" id="PTHR24362:SF309">
    <property type="entry name" value="PROTEIN KINASE DOMAIN-CONTAINING PROTEIN"/>
    <property type="match status" value="1"/>
</dbReference>
<reference evidence="3" key="1">
    <citation type="journal article" date="2017" name="Nat. Ecol. Evol.">
        <title>Genome expansion and lineage-specific genetic innovations in the forest pathogenic fungi Armillaria.</title>
        <authorList>
            <person name="Sipos G."/>
            <person name="Prasanna A.N."/>
            <person name="Walter M.C."/>
            <person name="O'Connor E."/>
            <person name="Balint B."/>
            <person name="Krizsan K."/>
            <person name="Kiss B."/>
            <person name="Hess J."/>
            <person name="Varga T."/>
            <person name="Slot J."/>
            <person name="Riley R."/>
            <person name="Boka B."/>
            <person name="Rigling D."/>
            <person name="Barry K."/>
            <person name="Lee J."/>
            <person name="Mihaltcheva S."/>
            <person name="LaButti K."/>
            <person name="Lipzen A."/>
            <person name="Waldron R."/>
            <person name="Moloney N.M."/>
            <person name="Sperisen C."/>
            <person name="Kredics L."/>
            <person name="Vagvoelgyi C."/>
            <person name="Patrignani A."/>
            <person name="Fitzpatrick D."/>
            <person name="Nagy I."/>
            <person name="Doyle S."/>
            <person name="Anderson J.B."/>
            <person name="Grigoriev I.V."/>
            <person name="Gueldener U."/>
            <person name="Muensterkoetter M."/>
            <person name="Nagy L.G."/>
        </authorList>
    </citation>
    <scope>NUCLEOTIDE SEQUENCE [LARGE SCALE GENOMIC DNA]</scope>
    <source>
        <strain evidence="3">28-4</strain>
    </source>
</reference>
<dbReference type="Proteomes" id="UP000218334">
    <property type="component" value="Unassembled WGS sequence"/>
</dbReference>
<dbReference type="GO" id="GO:0005524">
    <property type="term" value="F:ATP binding"/>
    <property type="evidence" value="ECO:0007669"/>
    <property type="project" value="InterPro"/>
</dbReference>
<evidence type="ECO:0000313" key="3">
    <source>
        <dbReference type="Proteomes" id="UP000218334"/>
    </source>
</evidence>
<dbReference type="SUPFAM" id="SSF56112">
    <property type="entry name" value="Protein kinase-like (PK-like)"/>
    <property type="match status" value="1"/>
</dbReference>
<name>A0A2H3BNQ9_9AGAR</name>
<evidence type="ECO:0000259" key="1">
    <source>
        <dbReference type="PROSITE" id="PS50011"/>
    </source>
</evidence>
<keyword evidence="3" id="KW-1185">Reference proteome</keyword>
<dbReference type="PANTHER" id="PTHR24362">
    <property type="entry name" value="SERINE/THREONINE-PROTEIN KINASE NEK"/>
    <property type="match status" value="1"/>
</dbReference>
<organism evidence="2 3">
    <name type="scientific">Armillaria solidipes</name>
    <dbReference type="NCBI Taxonomy" id="1076256"/>
    <lineage>
        <taxon>Eukaryota</taxon>
        <taxon>Fungi</taxon>
        <taxon>Dikarya</taxon>
        <taxon>Basidiomycota</taxon>
        <taxon>Agaricomycotina</taxon>
        <taxon>Agaricomycetes</taxon>
        <taxon>Agaricomycetidae</taxon>
        <taxon>Agaricales</taxon>
        <taxon>Marasmiineae</taxon>
        <taxon>Physalacriaceae</taxon>
        <taxon>Armillaria</taxon>
    </lineage>
</organism>
<dbReference type="SMART" id="SM00220">
    <property type="entry name" value="S_TKc"/>
    <property type="match status" value="1"/>
</dbReference>
<gene>
    <name evidence="2" type="ORF">ARMSODRAFT_937159</name>
</gene>
<proteinExistence type="predicted"/>
<protein>
    <recommendedName>
        <fullName evidence="1">Protein kinase domain-containing protein</fullName>
    </recommendedName>
</protein>
<dbReference type="InterPro" id="IPR011009">
    <property type="entry name" value="Kinase-like_dom_sf"/>
</dbReference>
<accession>A0A2H3BNQ9</accession>
<evidence type="ECO:0000313" key="2">
    <source>
        <dbReference type="EMBL" id="PBK68602.1"/>
    </source>
</evidence>
<feature type="domain" description="Protein kinase" evidence="1">
    <location>
        <begin position="1"/>
        <end position="324"/>
    </location>
</feature>
<sequence length="365" mass="42119">MPSLDEATVHAEAPRSSILRIPENSERKESEIFWVTLQPFLASCGYTLRPRYQADWAPSWQSNPKPRKFGVFYEDEHIIHYGHWRIIDATRISDGCKVVLKVVQRFLPDDFELEIIQFLSSAELKDDPRNRAIPLLDIIQPSGENWVLIVMPMFHPFASPNFHCIIISESLEFMHSLNIAHRDISINNVLMDHRCVIPNGFHFAMDDSHDGVTRGLCTELRCRVAPVNYYYIDFEFDQRFPEGIEKATVSGIVGQRVPEMKISDDVPYNPFKADVYQLGKTMLMIFEDYTGLGNFKGLLKKMVSRNPDKRPTASEALSLLDALVSRMSKSSMHWRIWNTPYLDPTFPPIGTRLMYYLFPSRRALA</sequence>
<dbReference type="EMBL" id="KZ293432">
    <property type="protein sequence ID" value="PBK68602.1"/>
    <property type="molecule type" value="Genomic_DNA"/>
</dbReference>
<dbReference type="AlphaFoldDB" id="A0A2H3BNQ9"/>
<dbReference type="Gene3D" id="1.10.510.10">
    <property type="entry name" value="Transferase(Phosphotransferase) domain 1"/>
    <property type="match status" value="1"/>
</dbReference>
<dbReference type="PROSITE" id="PS50011">
    <property type="entry name" value="PROTEIN_KINASE_DOM"/>
    <property type="match status" value="1"/>
</dbReference>
<dbReference type="GO" id="GO:0004672">
    <property type="term" value="F:protein kinase activity"/>
    <property type="evidence" value="ECO:0007669"/>
    <property type="project" value="InterPro"/>
</dbReference>
<dbReference type="InterPro" id="IPR000719">
    <property type="entry name" value="Prot_kinase_dom"/>
</dbReference>